<accession>A0A9X9MKZ1</accession>
<proteinExistence type="predicted"/>
<reference evidence="1 2" key="1">
    <citation type="submission" date="2018-08" db="EMBL/GenBank/DDBJ databases">
        <authorList>
            <person name="Muller C M."/>
        </authorList>
    </citation>
    <scope>NUCLEOTIDE SEQUENCE [LARGE SCALE GENOMIC DNA]</scope>
</reference>
<dbReference type="AlphaFoldDB" id="A0A9X9MKZ1"/>
<sequence length="69" mass="8029">MTGAMYTCRMTLLTLQTLILWISFANTSMRYVRLQKQSTLLHNYPSKRNSNPLIIQACFHHSCIPGRQK</sequence>
<gene>
    <name evidence="1" type="ORF">BGT96224V316_LOCUS6373</name>
</gene>
<keyword evidence="2" id="KW-1185">Reference proteome</keyword>
<dbReference type="EMBL" id="LR026992">
    <property type="protein sequence ID" value="VDB92563.1"/>
    <property type="molecule type" value="Genomic_DNA"/>
</dbReference>
<evidence type="ECO:0000313" key="2">
    <source>
        <dbReference type="Proteomes" id="UP000324639"/>
    </source>
</evidence>
<evidence type="ECO:0000313" key="1">
    <source>
        <dbReference type="EMBL" id="VDB92563.1"/>
    </source>
</evidence>
<name>A0A9X9MKZ1_BLUGR</name>
<organism evidence="1 2">
    <name type="scientific">Blumeria graminis f. sp. tritici</name>
    <dbReference type="NCBI Taxonomy" id="62690"/>
    <lineage>
        <taxon>Eukaryota</taxon>
        <taxon>Fungi</taxon>
        <taxon>Dikarya</taxon>
        <taxon>Ascomycota</taxon>
        <taxon>Pezizomycotina</taxon>
        <taxon>Leotiomycetes</taxon>
        <taxon>Erysiphales</taxon>
        <taxon>Erysiphaceae</taxon>
        <taxon>Blumeria</taxon>
    </lineage>
</organism>
<dbReference type="Proteomes" id="UP000324639">
    <property type="component" value="Chromosome Bgt_-09"/>
</dbReference>
<protein>
    <submittedName>
        <fullName evidence="1">Bgt-20285</fullName>
    </submittedName>
</protein>